<keyword evidence="2" id="KW-0547">Nucleotide-binding</keyword>
<evidence type="ECO:0000256" key="10">
    <source>
        <dbReference type="SAM" id="MobiDB-lite"/>
    </source>
</evidence>
<keyword evidence="3" id="KW-0227">DNA damage</keyword>
<dbReference type="Gene3D" id="3.90.320.10">
    <property type="match status" value="1"/>
</dbReference>
<dbReference type="GO" id="GO:0005524">
    <property type="term" value="F:ATP binding"/>
    <property type="evidence" value="ECO:0007669"/>
    <property type="project" value="UniProtKB-KW"/>
</dbReference>
<feature type="region of interest" description="Disordered" evidence="10">
    <location>
        <begin position="605"/>
        <end position="634"/>
    </location>
</feature>
<evidence type="ECO:0000256" key="7">
    <source>
        <dbReference type="ARBA" id="ARBA00022840"/>
    </source>
</evidence>
<accession>A0A9X4S7E4</accession>
<dbReference type="EMBL" id="AOGK01000001">
    <property type="protein sequence ID" value="MDG5973970.1"/>
    <property type="molecule type" value="Genomic_DNA"/>
</dbReference>
<dbReference type="InterPro" id="IPR027417">
    <property type="entry name" value="P-loop_NTPase"/>
</dbReference>
<dbReference type="GO" id="GO:0006281">
    <property type="term" value="P:DNA repair"/>
    <property type="evidence" value="ECO:0007669"/>
    <property type="project" value="UniProtKB-KW"/>
</dbReference>
<gene>
    <name evidence="12" type="ORF">H010_01815</name>
</gene>
<dbReference type="GO" id="GO:0003677">
    <property type="term" value="F:DNA binding"/>
    <property type="evidence" value="ECO:0007669"/>
    <property type="project" value="UniProtKB-KW"/>
</dbReference>
<protein>
    <recommendedName>
        <fullName evidence="11">UvrD-like helicase C-terminal domain-containing protein</fullName>
    </recommendedName>
</protein>
<evidence type="ECO:0000256" key="6">
    <source>
        <dbReference type="ARBA" id="ARBA00022839"/>
    </source>
</evidence>
<keyword evidence="7" id="KW-0067">ATP-binding</keyword>
<dbReference type="InterPro" id="IPR011604">
    <property type="entry name" value="PDDEXK-like_dom_sf"/>
</dbReference>
<proteinExistence type="predicted"/>
<dbReference type="Pfam" id="PF12705">
    <property type="entry name" value="PDDEXK_1"/>
    <property type="match status" value="1"/>
</dbReference>
<evidence type="ECO:0000313" key="12">
    <source>
        <dbReference type="EMBL" id="MDG5973970.1"/>
    </source>
</evidence>
<dbReference type="Proteomes" id="UP001152876">
    <property type="component" value="Unassembled WGS sequence"/>
</dbReference>
<comment type="caution">
    <text evidence="12">The sequence shown here is derived from an EMBL/GenBank/DDBJ whole genome shotgun (WGS) entry which is preliminary data.</text>
</comment>
<organism evidence="12 13">
    <name type="scientific">Hydrogenophaga taeniospiralis CCUG 15921</name>
    <dbReference type="NCBI Taxonomy" id="1281780"/>
    <lineage>
        <taxon>Bacteria</taxon>
        <taxon>Pseudomonadati</taxon>
        <taxon>Pseudomonadota</taxon>
        <taxon>Betaproteobacteria</taxon>
        <taxon>Burkholderiales</taxon>
        <taxon>Comamonadaceae</taxon>
        <taxon>Hydrogenophaga</taxon>
    </lineage>
</organism>
<evidence type="ECO:0000256" key="2">
    <source>
        <dbReference type="ARBA" id="ARBA00022741"/>
    </source>
</evidence>
<dbReference type="PROSITE" id="PS51217">
    <property type="entry name" value="UVRD_HELICASE_CTER"/>
    <property type="match status" value="1"/>
</dbReference>
<name>A0A9X4S7E4_9BURK</name>
<evidence type="ECO:0000256" key="8">
    <source>
        <dbReference type="ARBA" id="ARBA00023125"/>
    </source>
</evidence>
<dbReference type="AlphaFoldDB" id="A0A9X4S7E4"/>
<evidence type="ECO:0000256" key="5">
    <source>
        <dbReference type="ARBA" id="ARBA00022806"/>
    </source>
</evidence>
<keyword evidence="6" id="KW-0269">Exonuclease</keyword>
<dbReference type="GO" id="GO:0004386">
    <property type="term" value="F:helicase activity"/>
    <property type="evidence" value="ECO:0007669"/>
    <property type="project" value="UniProtKB-KW"/>
</dbReference>
<feature type="domain" description="UvrD-like helicase C-terminal" evidence="11">
    <location>
        <begin position="221"/>
        <end position="516"/>
    </location>
</feature>
<evidence type="ECO:0000259" key="11">
    <source>
        <dbReference type="PROSITE" id="PS51217"/>
    </source>
</evidence>
<keyword evidence="13" id="KW-1185">Reference proteome</keyword>
<dbReference type="InterPro" id="IPR014017">
    <property type="entry name" value="DNA_helicase_UvrD-like_C"/>
</dbReference>
<keyword evidence="4" id="KW-0378">Hydrolase</keyword>
<sequence length="907" mass="97091">MTPASLFPEPGDAAAGLSVSASGAQPAPHPASLRWDAVIARIETAMARCQAEADRTLVLVPYAQLMEAGRRAWAQAHPSGFPPRFESSRNWATSLQPFLPGPTDLSMDMARDSLVAAAFMDRVAQGRTDASLRSVMVARLVEATRQLAPLAAAVPPEQRLAWAERLREAITPAQQALQWEALLATLALAWASTSAYATDVLWGPLAAPGTGADALVLLQGFQQDPLASALANHWGARATVLALHEVATDAAAVSVAVGPPRLHACGDAEDEAQRAAACVIERINAGHAPVALVANDRLLTRRVSAMLHHAGLTVRDETGWKLSTTHAAAQLMSLLRAADARARMDDVLDLLKQAPAWPEKQVQLLEQLARDAGVSLWRAALRSPRLAPALPEGLPTLLEGLQPARALVPWLTDLAAALLACGLWERLQGDPAGQQMLQALRLGDGAAQELGLVSEALSGTTTGTTPAARAPGRSGARLSLAAFTAWVRDVLEGASFMPRSEGEAAVVILPMAQLLGRGFAATVVPGCDESHLNPSPEPPGLWTTAQREALGLPTREALAEAAAQAWQAVLAMPRLDVLWRTQERGETVLPSAWVQALPPIESLAEAEGAADPRVARPLDPLPQPRPQPSAGDVLPESLSASAYQDLRDCPYRFFALRQLRLAEAPELEAEPDQRDMGNWLHAVLRAFHEQRGDARPGLAADRDALDRLADSTADAMGLNAGEGGAGFLPYQAVWPALRDGYLDWLAGFEAAEGRAGPRFDRAEAALTAQAGPWKLYGKLDRIDRQDSPEGAIPFVIDYKTEGRPGTRERVKEPLEDTQLAFYAALLPDENLRAAYLSITDKRGDAAREAPTLLVEQPEVLMARERLREGLAHDMARVAAGQPMPALGEGRVCDFCAARGLCRKDFWT</sequence>
<reference evidence="12" key="1">
    <citation type="submission" date="2013-01" db="EMBL/GenBank/DDBJ databases">
        <title>Genome draft of Hydrogenophaga taeniospiralis 2K1.</title>
        <authorList>
            <person name="Gomila M."/>
            <person name="Lalucat J."/>
        </authorList>
    </citation>
    <scope>NUCLEOTIDE SEQUENCE</scope>
    <source>
        <strain evidence="12">CCUG 15921</strain>
    </source>
</reference>
<dbReference type="InterPro" id="IPR038726">
    <property type="entry name" value="PDDEXK_AddAB-type"/>
</dbReference>
<evidence type="ECO:0000256" key="4">
    <source>
        <dbReference type="ARBA" id="ARBA00022801"/>
    </source>
</evidence>
<keyword evidence="5" id="KW-0347">Helicase</keyword>
<dbReference type="SUPFAM" id="SSF52540">
    <property type="entry name" value="P-loop containing nucleoside triphosphate hydrolases"/>
    <property type="match status" value="1"/>
</dbReference>
<evidence type="ECO:0000256" key="3">
    <source>
        <dbReference type="ARBA" id="ARBA00022763"/>
    </source>
</evidence>
<evidence type="ECO:0000256" key="1">
    <source>
        <dbReference type="ARBA" id="ARBA00022722"/>
    </source>
</evidence>
<dbReference type="GO" id="GO:0004527">
    <property type="term" value="F:exonuclease activity"/>
    <property type="evidence" value="ECO:0007669"/>
    <property type="project" value="UniProtKB-KW"/>
</dbReference>
<evidence type="ECO:0000256" key="9">
    <source>
        <dbReference type="ARBA" id="ARBA00023204"/>
    </source>
</evidence>
<keyword evidence="8" id="KW-0238">DNA-binding</keyword>
<evidence type="ECO:0000313" key="13">
    <source>
        <dbReference type="Proteomes" id="UP001152876"/>
    </source>
</evidence>
<dbReference type="OrthoDB" id="9761147at2"/>
<keyword evidence="9" id="KW-0234">DNA repair</keyword>
<keyword evidence="1" id="KW-0540">Nuclease</keyword>
<dbReference type="RefSeq" id="WP_068168552.1">
    <property type="nucleotide sequence ID" value="NZ_AOGK01000001.1"/>
</dbReference>